<comment type="subcellular location">
    <subcellularLocation>
        <location evidence="1">Membrane</location>
        <topology evidence="1">Multi-pass membrane protein</topology>
    </subcellularLocation>
</comment>
<dbReference type="PANTHER" id="PTHR11785">
    <property type="entry name" value="AMINO ACID TRANSPORTER"/>
    <property type="match status" value="1"/>
</dbReference>
<evidence type="ECO:0000256" key="1">
    <source>
        <dbReference type="ARBA" id="ARBA00004141"/>
    </source>
</evidence>
<keyword evidence="2 5" id="KW-0812">Transmembrane</keyword>
<dbReference type="EMBL" id="HACG01003619">
    <property type="protein sequence ID" value="CEK50484.1"/>
    <property type="molecule type" value="Transcribed_RNA"/>
</dbReference>
<feature type="transmembrane region" description="Helical" evidence="5">
    <location>
        <begin position="59"/>
        <end position="78"/>
    </location>
</feature>
<evidence type="ECO:0000256" key="4">
    <source>
        <dbReference type="ARBA" id="ARBA00023136"/>
    </source>
</evidence>
<keyword evidence="4 5" id="KW-0472">Membrane</keyword>
<feature type="non-terminal residue" evidence="6">
    <location>
        <position position="1"/>
    </location>
</feature>
<dbReference type="InterPro" id="IPR050598">
    <property type="entry name" value="AminoAcid_Transporter"/>
</dbReference>
<feature type="transmembrane region" description="Helical" evidence="5">
    <location>
        <begin position="84"/>
        <end position="106"/>
    </location>
</feature>
<dbReference type="AlphaFoldDB" id="A0A0B6Y2Z5"/>
<gene>
    <name evidence="6" type="primary">ORF10876</name>
</gene>
<dbReference type="Gene3D" id="1.20.1740.10">
    <property type="entry name" value="Amino acid/polyamine transporter I"/>
    <property type="match status" value="1"/>
</dbReference>
<feature type="non-terminal residue" evidence="6">
    <location>
        <position position="113"/>
    </location>
</feature>
<evidence type="ECO:0000313" key="6">
    <source>
        <dbReference type="EMBL" id="CEK50484.1"/>
    </source>
</evidence>
<accession>A0A0B6Y2Z5</accession>
<dbReference type="PANTHER" id="PTHR11785:SF512">
    <property type="entry name" value="SOBREMESA, ISOFORM B"/>
    <property type="match status" value="1"/>
</dbReference>
<feature type="transmembrane region" description="Helical" evidence="5">
    <location>
        <begin position="6"/>
        <end position="27"/>
    </location>
</feature>
<sequence>VLFADRVLGAAAKIIPVAVMVSTFGAANNSIFSKSRLVYAAARDRNLPDVLSYIQVNQLTPLCAMTVLVTFGLILLVPGDISTLMNYIGFLGAFFQFCIFSSLIVFRYKTMKD</sequence>
<dbReference type="Pfam" id="PF13520">
    <property type="entry name" value="AA_permease_2"/>
    <property type="match status" value="1"/>
</dbReference>
<organism evidence="6">
    <name type="scientific">Arion vulgaris</name>
    <dbReference type="NCBI Taxonomy" id="1028688"/>
    <lineage>
        <taxon>Eukaryota</taxon>
        <taxon>Metazoa</taxon>
        <taxon>Spiralia</taxon>
        <taxon>Lophotrochozoa</taxon>
        <taxon>Mollusca</taxon>
        <taxon>Gastropoda</taxon>
        <taxon>Heterobranchia</taxon>
        <taxon>Euthyneura</taxon>
        <taxon>Panpulmonata</taxon>
        <taxon>Eupulmonata</taxon>
        <taxon>Stylommatophora</taxon>
        <taxon>Helicina</taxon>
        <taxon>Arionoidea</taxon>
        <taxon>Arionidae</taxon>
        <taxon>Arion</taxon>
    </lineage>
</organism>
<reference evidence="6" key="1">
    <citation type="submission" date="2014-12" db="EMBL/GenBank/DDBJ databases">
        <title>Insight into the proteome of Arion vulgaris.</title>
        <authorList>
            <person name="Aradska J."/>
            <person name="Bulat T."/>
            <person name="Smidak R."/>
            <person name="Sarate P."/>
            <person name="Gangsoo J."/>
            <person name="Sialana F."/>
            <person name="Bilban M."/>
            <person name="Lubec G."/>
        </authorList>
    </citation>
    <scope>NUCLEOTIDE SEQUENCE</scope>
    <source>
        <tissue evidence="6">Skin</tissue>
    </source>
</reference>
<dbReference type="GO" id="GO:0016020">
    <property type="term" value="C:membrane"/>
    <property type="evidence" value="ECO:0007669"/>
    <property type="project" value="UniProtKB-SubCell"/>
</dbReference>
<evidence type="ECO:0000256" key="5">
    <source>
        <dbReference type="SAM" id="Phobius"/>
    </source>
</evidence>
<keyword evidence="3 5" id="KW-1133">Transmembrane helix</keyword>
<dbReference type="InterPro" id="IPR002293">
    <property type="entry name" value="AA/rel_permease1"/>
</dbReference>
<protein>
    <recommendedName>
        <fullName evidence="7">Amino acid permease/ SLC12A domain-containing protein</fullName>
    </recommendedName>
</protein>
<name>A0A0B6Y2Z5_9EUPU</name>
<evidence type="ECO:0008006" key="7">
    <source>
        <dbReference type="Google" id="ProtNLM"/>
    </source>
</evidence>
<dbReference type="GO" id="GO:0015179">
    <property type="term" value="F:L-amino acid transmembrane transporter activity"/>
    <property type="evidence" value="ECO:0007669"/>
    <property type="project" value="TreeGrafter"/>
</dbReference>
<evidence type="ECO:0000256" key="3">
    <source>
        <dbReference type="ARBA" id="ARBA00022989"/>
    </source>
</evidence>
<evidence type="ECO:0000256" key="2">
    <source>
        <dbReference type="ARBA" id="ARBA00022692"/>
    </source>
</evidence>
<proteinExistence type="predicted"/>